<evidence type="ECO:0008006" key="4">
    <source>
        <dbReference type="Google" id="ProtNLM"/>
    </source>
</evidence>
<evidence type="ECO:0000313" key="3">
    <source>
        <dbReference type="Proteomes" id="UP001205311"/>
    </source>
</evidence>
<dbReference type="Proteomes" id="UP001205311">
    <property type="component" value="Unassembled WGS sequence"/>
</dbReference>
<evidence type="ECO:0000256" key="1">
    <source>
        <dbReference type="SAM" id="MobiDB-lite"/>
    </source>
</evidence>
<evidence type="ECO:0000313" key="2">
    <source>
        <dbReference type="EMBL" id="MCP2257312.1"/>
    </source>
</evidence>
<feature type="region of interest" description="Disordered" evidence="1">
    <location>
        <begin position="72"/>
        <end position="111"/>
    </location>
</feature>
<keyword evidence="3" id="KW-1185">Reference proteome</keyword>
<sequence>MLSDPGTARVGDARSRLIVTLPTVGVRWSEVFCLRGRGLLLVLGVMLVSGCSGRPNDLSDGSYYADAQPAAQGSSVAAPPSSSAPATGSSTSGTPSSAAPSRSEQQQDGQRVARALLTESVLGPEGFKVVTPARPADPRALPACVSDVDLGRALRSGRQADWQGVRTAVPLVQYVGAADKGSAADLVRRARRVTGCATEVPLAAGAGVDAQVAWCEKGRPACRVLVAKGSLLTDLEVAASTEARSRELLTQLAPKAVEALNAR</sequence>
<accession>A0ABT1HP74</accession>
<reference evidence="2 3" key="1">
    <citation type="submission" date="2022-06" db="EMBL/GenBank/DDBJ databases">
        <title>Genomic Encyclopedia of Archaeal and Bacterial Type Strains, Phase II (KMG-II): from individual species to whole genera.</title>
        <authorList>
            <person name="Goeker M."/>
        </authorList>
    </citation>
    <scope>NUCLEOTIDE SEQUENCE [LARGE SCALE GENOMIC DNA]</scope>
    <source>
        <strain evidence="2 3">DSM 40477</strain>
    </source>
</reference>
<organism evidence="2 3">
    <name type="scientific">Streptoalloteichus tenebrarius (strain ATCC 17920 / DSM 40477 / JCM 4838 / CBS 697.72 / NBRC 16177 / NCIMB 11028 / NRRL B-12390 / A12253. 1 / ISP 5477)</name>
    <name type="common">Streptomyces tenebrarius</name>
    <dbReference type="NCBI Taxonomy" id="1933"/>
    <lineage>
        <taxon>Bacteria</taxon>
        <taxon>Bacillati</taxon>
        <taxon>Actinomycetota</taxon>
        <taxon>Actinomycetes</taxon>
        <taxon>Pseudonocardiales</taxon>
        <taxon>Pseudonocardiaceae</taxon>
        <taxon>Streptoalloteichus</taxon>
    </lineage>
</organism>
<gene>
    <name evidence="2" type="ORF">LX15_000997</name>
</gene>
<comment type="caution">
    <text evidence="2">The sequence shown here is derived from an EMBL/GenBank/DDBJ whole genome shotgun (WGS) entry which is preliminary data.</text>
</comment>
<feature type="compositionally biased region" description="Low complexity" evidence="1">
    <location>
        <begin position="72"/>
        <end position="101"/>
    </location>
</feature>
<protein>
    <recommendedName>
        <fullName evidence="4">PknH-like extracellular domain-containing protein</fullName>
    </recommendedName>
</protein>
<dbReference type="EMBL" id="JAMTCP010000003">
    <property type="protein sequence ID" value="MCP2257312.1"/>
    <property type="molecule type" value="Genomic_DNA"/>
</dbReference>
<proteinExistence type="predicted"/>
<name>A0ABT1HP74_STRSD</name>